<keyword evidence="11" id="KW-1185">Reference proteome</keyword>
<evidence type="ECO:0000256" key="4">
    <source>
        <dbReference type="ARBA" id="ARBA00022982"/>
    </source>
</evidence>
<evidence type="ECO:0000259" key="9">
    <source>
        <dbReference type="PROSITE" id="PS51352"/>
    </source>
</evidence>
<dbReference type="Gene3D" id="3.40.30.10">
    <property type="entry name" value="Glutaredoxin"/>
    <property type="match status" value="1"/>
</dbReference>
<evidence type="ECO:0000256" key="8">
    <source>
        <dbReference type="PIRSR" id="PIRSR000077-4"/>
    </source>
</evidence>
<dbReference type="SUPFAM" id="SSF52833">
    <property type="entry name" value="Thioredoxin-like"/>
    <property type="match status" value="1"/>
</dbReference>
<evidence type="ECO:0000256" key="7">
    <source>
        <dbReference type="PIRNR" id="PIRNR000077"/>
    </source>
</evidence>
<organism evidence="10 11">
    <name type="scientific">Ruminiclostridium sufflavum DSM 19573</name>
    <dbReference type="NCBI Taxonomy" id="1121337"/>
    <lineage>
        <taxon>Bacteria</taxon>
        <taxon>Bacillati</taxon>
        <taxon>Bacillota</taxon>
        <taxon>Clostridia</taxon>
        <taxon>Eubacteriales</taxon>
        <taxon>Oscillospiraceae</taxon>
        <taxon>Ruminiclostridium</taxon>
    </lineage>
</organism>
<evidence type="ECO:0000256" key="5">
    <source>
        <dbReference type="ARBA" id="ARBA00023157"/>
    </source>
</evidence>
<name>A0A318Y1F5_9FIRM</name>
<dbReference type="CDD" id="cd02947">
    <property type="entry name" value="TRX_family"/>
    <property type="match status" value="1"/>
</dbReference>
<evidence type="ECO:0000313" key="10">
    <source>
        <dbReference type="EMBL" id="PYG84868.1"/>
    </source>
</evidence>
<evidence type="ECO:0000256" key="3">
    <source>
        <dbReference type="ARBA" id="ARBA00022448"/>
    </source>
</evidence>
<protein>
    <recommendedName>
        <fullName evidence="2 7">Thioredoxin</fullName>
    </recommendedName>
</protein>
<proteinExistence type="inferred from homology"/>
<dbReference type="GO" id="GO:0005737">
    <property type="term" value="C:cytoplasm"/>
    <property type="evidence" value="ECO:0007669"/>
    <property type="project" value="TreeGrafter"/>
</dbReference>
<accession>A0A318Y1F5</accession>
<dbReference type="PIRSF" id="PIRSF000077">
    <property type="entry name" value="Thioredoxin"/>
    <property type="match status" value="1"/>
</dbReference>
<comment type="similarity">
    <text evidence="1 7">Belongs to the thioredoxin family.</text>
</comment>
<dbReference type="InterPro" id="IPR036249">
    <property type="entry name" value="Thioredoxin-like_sf"/>
</dbReference>
<feature type="domain" description="Thioredoxin" evidence="9">
    <location>
        <begin position="1"/>
        <end position="106"/>
    </location>
</feature>
<evidence type="ECO:0000256" key="2">
    <source>
        <dbReference type="ARBA" id="ARBA00020570"/>
    </source>
</evidence>
<reference evidence="10 11" key="1">
    <citation type="submission" date="2018-06" db="EMBL/GenBank/DDBJ databases">
        <title>Genomic Encyclopedia of Type Strains, Phase I: the one thousand microbial genomes (KMG-I) project.</title>
        <authorList>
            <person name="Kyrpides N."/>
        </authorList>
    </citation>
    <scope>NUCLEOTIDE SEQUENCE [LARGE SCALE GENOMIC DNA]</scope>
    <source>
        <strain evidence="10 11">DSM 19573</strain>
    </source>
</reference>
<comment type="caution">
    <text evidence="10">The sequence shown here is derived from an EMBL/GenBank/DDBJ whole genome shotgun (WGS) entry which is preliminary data.</text>
</comment>
<keyword evidence="6 8" id="KW-0676">Redox-active center</keyword>
<evidence type="ECO:0000256" key="6">
    <source>
        <dbReference type="ARBA" id="ARBA00023284"/>
    </source>
</evidence>
<dbReference type="InterPro" id="IPR005746">
    <property type="entry name" value="Thioredoxin"/>
</dbReference>
<keyword evidence="3" id="KW-0813">Transport</keyword>
<sequence length="109" mass="12517">MPVRITENNFKQEILQSRIPVLVEFFTDGCVTCKKFSPLLAEIEEEFKGRVRVYKINANINEKLVAEYTILSAPSLLFFSSGKEIERKTGIYAKEQIAETLNKILEESK</sequence>
<keyword evidence="4" id="KW-0249">Electron transport</keyword>
<gene>
    <name evidence="10" type="ORF">LY28_03489</name>
</gene>
<dbReference type="GO" id="GO:0015035">
    <property type="term" value="F:protein-disulfide reductase activity"/>
    <property type="evidence" value="ECO:0007669"/>
    <property type="project" value="InterPro"/>
</dbReference>
<dbReference type="EMBL" id="QKMR01000029">
    <property type="protein sequence ID" value="PYG84868.1"/>
    <property type="molecule type" value="Genomic_DNA"/>
</dbReference>
<dbReference type="InterPro" id="IPR017937">
    <property type="entry name" value="Thioredoxin_CS"/>
</dbReference>
<dbReference type="Proteomes" id="UP000248132">
    <property type="component" value="Unassembled WGS sequence"/>
</dbReference>
<dbReference type="AlphaFoldDB" id="A0A318Y1F5"/>
<keyword evidence="5 8" id="KW-1015">Disulfide bond</keyword>
<evidence type="ECO:0000256" key="1">
    <source>
        <dbReference type="ARBA" id="ARBA00008987"/>
    </source>
</evidence>
<dbReference type="PANTHER" id="PTHR45663:SF11">
    <property type="entry name" value="GEO12009P1"/>
    <property type="match status" value="1"/>
</dbReference>
<dbReference type="PROSITE" id="PS00194">
    <property type="entry name" value="THIOREDOXIN_1"/>
    <property type="match status" value="1"/>
</dbReference>
<evidence type="ECO:0000313" key="11">
    <source>
        <dbReference type="Proteomes" id="UP000248132"/>
    </source>
</evidence>
<dbReference type="PANTHER" id="PTHR45663">
    <property type="entry name" value="GEO12009P1"/>
    <property type="match status" value="1"/>
</dbReference>
<dbReference type="Pfam" id="PF00085">
    <property type="entry name" value="Thioredoxin"/>
    <property type="match status" value="1"/>
</dbReference>
<feature type="disulfide bond" description="Redox-active" evidence="8">
    <location>
        <begin position="30"/>
        <end position="33"/>
    </location>
</feature>
<dbReference type="InterPro" id="IPR013766">
    <property type="entry name" value="Thioredoxin_domain"/>
</dbReference>
<dbReference type="PROSITE" id="PS51352">
    <property type="entry name" value="THIOREDOXIN_2"/>
    <property type="match status" value="1"/>
</dbReference>